<evidence type="ECO:0000259" key="8">
    <source>
        <dbReference type="Pfam" id="PF00933"/>
    </source>
</evidence>
<comment type="catalytic activity">
    <reaction evidence="1">
        <text>Hydrolysis of terminal, non-reducing beta-D-glucosyl residues with release of beta-D-glucose.</text>
        <dbReference type="EC" id="3.2.1.21"/>
    </reaction>
</comment>
<dbReference type="Gene3D" id="3.40.50.1700">
    <property type="entry name" value="Glycoside hydrolase family 3 C-terminal domain"/>
    <property type="match status" value="1"/>
</dbReference>
<dbReference type="PANTHER" id="PTHR30620:SF16">
    <property type="entry name" value="LYSOSOMAL BETA GLUCOSIDASE"/>
    <property type="match status" value="1"/>
</dbReference>
<evidence type="ECO:0000256" key="1">
    <source>
        <dbReference type="ARBA" id="ARBA00000448"/>
    </source>
</evidence>
<evidence type="ECO:0000259" key="9">
    <source>
        <dbReference type="Pfam" id="PF01915"/>
    </source>
</evidence>
<feature type="region of interest" description="Disordered" evidence="7">
    <location>
        <begin position="593"/>
        <end position="613"/>
    </location>
</feature>
<dbReference type="Pfam" id="PF00933">
    <property type="entry name" value="Glyco_hydro_3"/>
    <property type="match status" value="1"/>
</dbReference>
<name>A0ABQ3J7A9_9PSEU</name>
<dbReference type="Pfam" id="PF01915">
    <property type="entry name" value="Glyco_hydro_3_C"/>
    <property type="match status" value="1"/>
</dbReference>
<dbReference type="InterPro" id="IPR002772">
    <property type="entry name" value="Glyco_hydro_3_C"/>
</dbReference>
<dbReference type="EMBL" id="BNAU01000005">
    <property type="protein sequence ID" value="GHF08403.1"/>
    <property type="molecule type" value="Genomic_DNA"/>
</dbReference>
<accession>A0ABQ3J7A9</accession>
<keyword evidence="4" id="KW-0732">Signal</keyword>
<keyword evidence="5" id="KW-0378">Hydrolase</keyword>
<feature type="domain" description="Glycoside hydrolase family 3 C-terminal" evidence="9">
    <location>
        <begin position="446"/>
        <end position="586"/>
    </location>
</feature>
<sequence length="613" mass="65582">MLAPMLVPYKDPDRPIEERVADLLGRMTLAEKAGLLCHAPVAVTPDGGFVEESVGIMPTAPTTESVRDKHLRCLTLMAPVAAGPLARWHNRLQDLAARSRLGIPVLVSSDPRHSANDNPLTSVADGGCSRWPEPLGFGAIGDEQLVREFARVIRAEYTAVGIRMATHPMADLATEPRWARTVGTFGADPDLVGRLAGAYVEELQGPRLGPGSVASMVKHWPGAGPQAGGEDAHFANGTDQVYPAGRFEQHLDQFRPSLRAGAAAVMPYYGRPVGVPGLAEVGFAFDREVVAGRLRRDEGYDGVVCTDFGLLTDSVLPGGTVWPARAWGVEHLDRAERALMLLDAGVDQFGGEWCPEVITDLVTGGRVSETRIDESARRVLTVLFRLGLFENPYVDEEIAVTTVGREDFAAAGAAAQRRAMTLLTDSVLPLPSGCRLYVEGVDAGTAAAYATIVDSPADADYALVRIAAPYAPRRTLPEAFFHQGRLDLPEDERAHLLELAATVPTVVDVFLDRPAVIPELAEHAAALVADFGATDDAVLDVVFGHARPEGRLPFELPRSMAAVEAHPEDLPGGSADPVFPLGHGLEATNWRPRTVPAVDGTPAVRNEAKGARR</sequence>
<evidence type="ECO:0000256" key="3">
    <source>
        <dbReference type="ARBA" id="ARBA00012744"/>
    </source>
</evidence>
<dbReference type="SUPFAM" id="SSF51445">
    <property type="entry name" value="(Trans)glycosidases"/>
    <property type="match status" value="1"/>
</dbReference>
<proteinExistence type="inferred from homology"/>
<organism evidence="10 11">
    <name type="scientific">Amycolatopsis deserti</name>
    <dbReference type="NCBI Taxonomy" id="185696"/>
    <lineage>
        <taxon>Bacteria</taxon>
        <taxon>Bacillati</taxon>
        <taxon>Actinomycetota</taxon>
        <taxon>Actinomycetes</taxon>
        <taxon>Pseudonocardiales</taxon>
        <taxon>Pseudonocardiaceae</taxon>
        <taxon>Amycolatopsis</taxon>
    </lineage>
</organism>
<gene>
    <name evidence="10" type="ORF">GCM10017786_47730</name>
</gene>
<keyword evidence="11" id="KW-1185">Reference proteome</keyword>
<evidence type="ECO:0000256" key="5">
    <source>
        <dbReference type="ARBA" id="ARBA00022801"/>
    </source>
</evidence>
<comment type="caution">
    <text evidence="10">The sequence shown here is derived from an EMBL/GenBank/DDBJ whole genome shotgun (WGS) entry which is preliminary data.</text>
</comment>
<dbReference type="SUPFAM" id="SSF52279">
    <property type="entry name" value="Beta-D-glucan exohydrolase, C-terminal domain"/>
    <property type="match status" value="1"/>
</dbReference>
<dbReference type="InterPro" id="IPR051915">
    <property type="entry name" value="Cellulose_Degrad_GH3"/>
</dbReference>
<dbReference type="Proteomes" id="UP000605897">
    <property type="component" value="Unassembled WGS sequence"/>
</dbReference>
<dbReference type="Gene3D" id="3.20.20.300">
    <property type="entry name" value="Glycoside hydrolase, family 3, N-terminal domain"/>
    <property type="match status" value="1"/>
</dbReference>
<evidence type="ECO:0000256" key="2">
    <source>
        <dbReference type="ARBA" id="ARBA00005336"/>
    </source>
</evidence>
<dbReference type="PRINTS" id="PR00133">
    <property type="entry name" value="GLHYDRLASE3"/>
</dbReference>
<protein>
    <recommendedName>
        <fullName evidence="3">beta-glucosidase</fullName>
        <ecNumber evidence="3">3.2.1.21</ecNumber>
    </recommendedName>
</protein>
<evidence type="ECO:0000313" key="11">
    <source>
        <dbReference type="Proteomes" id="UP000605897"/>
    </source>
</evidence>
<evidence type="ECO:0000256" key="4">
    <source>
        <dbReference type="ARBA" id="ARBA00022729"/>
    </source>
</evidence>
<dbReference type="InterPro" id="IPR036881">
    <property type="entry name" value="Glyco_hydro_3_C_sf"/>
</dbReference>
<dbReference type="EC" id="3.2.1.21" evidence="3"/>
<dbReference type="InterPro" id="IPR001764">
    <property type="entry name" value="Glyco_hydro_3_N"/>
</dbReference>
<evidence type="ECO:0000256" key="6">
    <source>
        <dbReference type="ARBA" id="ARBA00023295"/>
    </source>
</evidence>
<feature type="domain" description="Glycoside hydrolase family 3 N-terminal" evidence="8">
    <location>
        <begin position="89"/>
        <end position="382"/>
    </location>
</feature>
<dbReference type="InterPro" id="IPR036962">
    <property type="entry name" value="Glyco_hydro_3_N_sf"/>
</dbReference>
<dbReference type="InterPro" id="IPR017853">
    <property type="entry name" value="GH"/>
</dbReference>
<reference evidence="11" key="1">
    <citation type="journal article" date="2019" name="Int. J. Syst. Evol. Microbiol.">
        <title>The Global Catalogue of Microorganisms (GCM) 10K type strain sequencing project: providing services to taxonomists for standard genome sequencing and annotation.</title>
        <authorList>
            <consortium name="The Broad Institute Genomics Platform"/>
            <consortium name="The Broad Institute Genome Sequencing Center for Infectious Disease"/>
            <person name="Wu L."/>
            <person name="Ma J."/>
        </authorList>
    </citation>
    <scope>NUCLEOTIDE SEQUENCE [LARGE SCALE GENOMIC DNA]</scope>
    <source>
        <strain evidence="11">CGMCC 4.7677</strain>
    </source>
</reference>
<evidence type="ECO:0000313" key="10">
    <source>
        <dbReference type="EMBL" id="GHF08403.1"/>
    </source>
</evidence>
<dbReference type="PANTHER" id="PTHR30620">
    <property type="entry name" value="PERIPLASMIC BETA-GLUCOSIDASE-RELATED"/>
    <property type="match status" value="1"/>
</dbReference>
<comment type="similarity">
    <text evidence="2">Belongs to the glycosyl hydrolase 3 family.</text>
</comment>
<evidence type="ECO:0000256" key="7">
    <source>
        <dbReference type="SAM" id="MobiDB-lite"/>
    </source>
</evidence>
<keyword evidence="6" id="KW-0326">Glycosidase</keyword>